<accession>A0ACB6QAT9</accession>
<gene>
    <name evidence="1" type="ORF">BDR25DRAFT_362614</name>
</gene>
<sequence length="164" mass="18261">MGMGLLISLLTNSAVILISATTVLSTMLIFNDEDLVSLEGCIRIFVYINILNKVSLQIYRLSPKVINLLLEAIQNAIRQNYACGFLEQIIAMITFGTATVVTTFMMTGKLRRQTKESKDDDPLDFSVISLNMKEMWVNPAYVIPAISQFSTPRTQYSPTTLSAP</sequence>
<reference evidence="1" key="1">
    <citation type="journal article" date="2020" name="Stud. Mycol.">
        <title>101 Dothideomycetes genomes: a test case for predicting lifestyles and emergence of pathogens.</title>
        <authorList>
            <person name="Haridas S."/>
            <person name="Albert R."/>
            <person name="Binder M."/>
            <person name="Bloem J."/>
            <person name="Labutti K."/>
            <person name="Salamov A."/>
            <person name="Andreopoulos B."/>
            <person name="Baker S."/>
            <person name="Barry K."/>
            <person name="Bills G."/>
            <person name="Bluhm B."/>
            <person name="Cannon C."/>
            <person name="Castanera R."/>
            <person name="Culley D."/>
            <person name="Daum C."/>
            <person name="Ezra D."/>
            <person name="Gonzalez J."/>
            <person name="Henrissat B."/>
            <person name="Kuo A."/>
            <person name="Liang C."/>
            <person name="Lipzen A."/>
            <person name="Lutzoni F."/>
            <person name="Magnuson J."/>
            <person name="Mondo S."/>
            <person name="Nolan M."/>
            <person name="Ohm R."/>
            <person name="Pangilinan J."/>
            <person name="Park H.-J."/>
            <person name="Ramirez L."/>
            <person name="Alfaro M."/>
            <person name="Sun H."/>
            <person name="Tritt A."/>
            <person name="Yoshinaga Y."/>
            <person name="Zwiers L.-H."/>
            <person name="Turgeon B."/>
            <person name="Goodwin S."/>
            <person name="Spatafora J."/>
            <person name="Crous P."/>
            <person name="Grigoriev I."/>
        </authorList>
    </citation>
    <scope>NUCLEOTIDE SEQUENCE</scope>
    <source>
        <strain evidence="1">ATCC 200398</strain>
    </source>
</reference>
<comment type="caution">
    <text evidence="1">The sequence shown here is derived from an EMBL/GenBank/DDBJ whole genome shotgun (WGS) entry which is preliminary data.</text>
</comment>
<keyword evidence="2" id="KW-1185">Reference proteome</keyword>
<evidence type="ECO:0000313" key="1">
    <source>
        <dbReference type="EMBL" id="KAF2463615.1"/>
    </source>
</evidence>
<proteinExistence type="predicted"/>
<organism evidence="1 2">
    <name type="scientific">Lindgomyces ingoldianus</name>
    <dbReference type="NCBI Taxonomy" id="673940"/>
    <lineage>
        <taxon>Eukaryota</taxon>
        <taxon>Fungi</taxon>
        <taxon>Dikarya</taxon>
        <taxon>Ascomycota</taxon>
        <taxon>Pezizomycotina</taxon>
        <taxon>Dothideomycetes</taxon>
        <taxon>Pleosporomycetidae</taxon>
        <taxon>Pleosporales</taxon>
        <taxon>Lindgomycetaceae</taxon>
        <taxon>Lindgomyces</taxon>
    </lineage>
</organism>
<evidence type="ECO:0000313" key="2">
    <source>
        <dbReference type="Proteomes" id="UP000799755"/>
    </source>
</evidence>
<name>A0ACB6QAT9_9PLEO</name>
<protein>
    <submittedName>
        <fullName evidence="1">Uncharacterized protein</fullName>
    </submittedName>
</protein>
<dbReference type="Proteomes" id="UP000799755">
    <property type="component" value="Unassembled WGS sequence"/>
</dbReference>
<dbReference type="EMBL" id="MU003548">
    <property type="protein sequence ID" value="KAF2463615.1"/>
    <property type="molecule type" value="Genomic_DNA"/>
</dbReference>